<name>A0A369UIT9_9GAMM</name>
<dbReference type="RefSeq" id="WP_114846444.1">
    <property type="nucleotide sequence ID" value="NZ_JBHSPE010000002.1"/>
</dbReference>
<proteinExistence type="predicted"/>
<protein>
    <recommendedName>
        <fullName evidence="4">YtkA-like domain-containing protein</fullName>
    </recommendedName>
</protein>
<gene>
    <name evidence="2" type="ORF">DVJ77_15600</name>
</gene>
<evidence type="ECO:0000313" key="3">
    <source>
        <dbReference type="Proteomes" id="UP000253782"/>
    </source>
</evidence>
<feature type="signal peptide" evidence="1">
    <location>
        <begin position="1"/>
        <end position="27"/>
    </location>
</feature>
<reference evidence="2 3" key="1">
    <citation type="submission" date="2018-07" db="EMBL/GenBank/DDBJ databases">
        <title>Dyella tabacisoli L4-6T, whole genome shotgun sequence.</title>
        <authorList>
            <person name="Zhou X.-K."/>
            <person name="Li W.-J."/>
            <person name="Duan Y.-Q."/>
        </authorList>
    </citation>
    <scope>NUCLEOTIDE SEQUENCE [LARGE SCALE GENOMIC DNA]</scope>
    <source>
        <strain evidence="2 3">L4-6</strain>
    </source>
</reference>
<comment type="caution">
    <text evidence="2">The sequence shown here is derived from an EMBL/GenBank/DDBJ whole genome shotgun (WGS) entry which is preliminary data.</text>
</comment>
<keyword evidence="1" id="KW-0732">Signal</keyword>
<organism evidence="2 3">
    <name type="scientific">Dyella tabacisoli</name>
    <dbReference type="NCBI Taxonomy" id="2282381"/>
    <lineage>
        <taxon>Bacteria</taxon>
        <taxon>Pseudomonadati</taxon>
        <taxon>Pseudomonadota</taxon>
        <taxon>Gammaproteobacteria</taxon>
        <taxon>Lysobacterales</taxon>
        <taxon>Rhodanobacteraceae</taxon>
        <taxon>Dyella</taxon>
    </lineage>
</organism>
<dbReference type="AlphaFoldDB" id="A0A369UIT9"/>
<dbReference type="EMBL" id="QQAH01000015">
    <property type="protein sequence ID" value="RDD80662.1"/>
    <property type="molecule type" value="Genomic_DNA"/>
</dbReference>
<evidence type="ECO:0000313" key="2">
    <source>
        <dbReference type="EMBL" id="RDD80662.1"/>
    </source>
</evidence>
<evidence type="ECO:0008006" key="4">
    <source>
        <dbReference type="Google" id="ProtNLM"/>
    </source>
</evidence>
<evidence type="ECO:0000256" key="1">
    <source>
        <dbReference type="SAM" id="SignalP"/>
    </source>
</evidence>
<feature type="chain" id="PRO_5016654304" description="YtkA-like domain-containing protein" evidence="1">
    <location>
        <begin position="28"/>
        <end position="133"/>
    </location>
</feature>
<keyword evidence="3" id="KW-1185">Reference proteome</keyword>
<dbReference type="Proteomes" id="UP000253782">
    <property type="component" value="Unassembled WGS sequence"/>
</dbReference>
<sequence length="133" mass="13918">MTFRAMVAIGTMSLLATTAATSISAQAMQVSSSDGVWTVGFGPSTDFRIGREGALDVRLTPNSQGACAQVTEAVLEMPQHGHGADSSPRVMANGLCQSRVEGIAPTMRGRWRLRLILGAGNQTSVADIGIEVQ</sequence>
<accession>A0A369UIT9</accession>